<dbReference type="Gene3D" id="1.10.10.60">
    <property type="entry name" value="Homeodomain-like"/>
    <property type="match status" value="1"/>
</dbReference>
<dbReference type="SUPFAM" id="SSF52540">
    <property type="entry name" value="P-loop containing nucleoside triphosphate hydrolases"/>
    <property type="match status" value="1"/>
</dbReference>
<evidence type="ECO:0000256" key="1">
    <source>
        <dbReference type="ARBA" id="ARBA00022741"/>
    </source>
</evidence>
<dbReference type="FunFam" id="3.40.50.300:FF:000006">
    <property type="entry name" value="DNA-binding transcriptional regulator NtrC"/>
    <property type="match status" value="1"/>
</dbReference>
<dbReference type="Proteomes" id="UP000199068">
    <property type="component" value="Unassembled WGS sequence"/>
</dbReference>
<evidence type="ECO:0000259" key="5">
    <source>
        <dbReference type="PROSITE" id="PS50045"/>
    </source>
</evidence>
<dbReference type="CDD" id="cd00009">
    <property type="entry name" value="AAA"/>
    <property type="match status" value="1"/>
</dbReference>
<dbReference type="PRINTS" id="PR01590">
    <property type="entry name" value="HTHFIS"/>
</dbReference>
<dbReference type="InterPro" id="IPR002078">
    <property type="entry name" value="Sigma_54_int"/>
</dbReference>
<evidence type="ECO:0000313" key="6">
    <source>
        <dbReference type="EMBL" id="SDL25203.1"/>
    </source>
</evidence>
<dbReference type="GO" id="GO:0005524">
    <property type="term" value="F:ATP binding"/>
    <property type="evidence" value="ECO:0007669"/>
    <property type="project" value="UniProtKB-KW"/>
</dbReference>
<proteinExistence type="predicted"/>
<keyword evidence="2" id="KW-0067">ATP-binding</keyword>
<dbReference type="PANTHER" id="PTHR32071:SF74">
    <property type="entry name" value="TRANSCRIPTIONAL ACTIVATOR ROCR"/>
    <property type="match status" value="1"/>
</dbReference>
<dbReference type="InterPro" id="IPR000014">
    <property type="entry name" value="PAS"/>
</dbReference>
<accession>A0A1G9IJW1</accession>
<dbReference type="InterPro" id="IPR025662">
    <property type="entry name" value="Sigma_54_int_dom_ATP-bd_1"/>
</dbReference>
<protein>
    <submittedName>
        <fullName evidence="6">Arginine utilization regulatory protein</fullName>
    </submittedName>
</protein>
<keyword evidence="1" id="KW-0547">Nucleotide-binding</keyword>
<dbReference type="InterPro" id="IPR002197">
    <property type="entry name" value="HTH_Fis"/>
</dbReference>
<dbReference type="SUPFAM" id="SSF55785">
    <property type="entry name" value="PYP-like sensor domain (PAS domain)"/>
    <property type="match status" value="1"/>
</dbReference>
<dbReference type="GO" id="GO:0043565">
    <property type="term" value="F:sequence-specific DNA binding"/>
    <property type="evidence" value="ECO:0007669"/>
    <property type="project" value="InterPro"/>
</dbReference>
<dbReference type="PROSITE" id="PS00675">
    <property type="entry name" value="SIGMA54_INTERACT_1"/>
    <property type="match status" value="1"/>
</dbReference>
<reference evidence="6 7" key="1">
    <citation type="submission" date="2016-10" db="EMBL/GenBank/DDBJ databases">
        <authorList>
            <person name="de Groot N.N."/>
        </authorList>
    </citation>
    <scope>NUCLEOTIDE SEQUENCE [LARGE SCALE GENOMIC DNA]</scope>
    <source>
        <strain evidence="6 7">DSM 797</strain>
    </source>
</reference>
<sequence>MKEEIYSEVIEKIIESIDEGIHFINKDGETIIYNNAMAKLEQMDKYDVLNKPFVDVLQSMEIKNSTLLKVLKNKKSIKDNIQKYLNKDGKEITTINTTVPIIVKGELLGVLEISKDMTQIQILSEQILKMKEVKNNKITNHEKVGYKFEDIIGESDTIKKALSISKKASKSDATVLIYGETGTGKELISQSIHYDSKRKQQPFIAQNCAALPESLLEGILFGTVKGGFTGAIDRPGLFEQANQGTILLDEINSMPLQLQAKLLRVLQEGYVRRVGGTKDIPVDVRVIATTNENPRDILNEGKIRKDLYYRLNVIYIEIPPLRERGNDIILLANKFIEKYNKKLDKNIKYISDSGIKELRNHYWQGNVRELENTIYSSMSMMDDEDILTNEMININEYRTNIAENVYVVDVDAKPLDWVVADIEERYINEALDKTNDNVTKAAAILGLCRQNLQYKMKKYNIKRSK</sequence>
<dbReference type="SMART" id="SM00382">
    <property type="entry name" value="AAA"/>
    <property type="match status" value="1"/>
</dbReference>
<evidence type="ECO:0000256" key="3">
    <source>
        <dbReference type="ARBA" id="ARBA00023015"/>
    </source>
</evidence>
<dbReference type="RefSeq" id="WP_092722099.1">
    <property type="nucleotide sequence ID" value="NZ_FNGW01000001.1"/>
</dbReference>
<gene>
    <name evidence="6" type="ORF">SAMN04515677_101272</name>
</gene>
<dbReference type="EMBL" id="FNGW01000001">
    <property type="protein sequence ID" value="SDL25203.1"/>
    <property type="molecule type" value="Genomic_DNA"/>
</dbReference>
<dbReference type="InterPro" id="IPR058031">
    <property type="entry name" value="AAA_lid_NorR"/>
</dbReference>
<dbReference type="Gene3D" id="1.10.8.60">
    <property type="match status" value="1"/>
</dbReference>
<dbReference type="SUPFAM" id="SSF46689">
    <property type="entry name" value="Homeodomain-like"/>
    <property type="match status" value="1"/>
</dbReference>
<dbReference type="InterPro" id="IPR009057">
    <property type="entry name" value="Homeodomain-like_sf"/>
</dbReference>
<dbReference type="InterPro" id="IPR027417">
    <property type="entry name" value="P-loop_NTPase"/>
</dbReference>
<dbReference type="STRING" id="1121325.SAMN04515677_101272"/>
<dbReference type="AlphaFoldDB" id="A0A1G9IJW1"/>
<dbReference type="Pfam" id="PF13426">
    <property type="entry name" value="PAS_9"/>
    <property type="match status" value="1"/>
</dbReference>
<dbReference type="Gene3D" id="3.40.50.300">
    <property type="entry name" value="P-loop containing nucleotide triphosphate hydrolases"/>
    <property type="match status" value="1"/>
</dbReference>
<evidence type="ECO:0000256" key="2">
    <source>
        <dbReference type="ARBA" id="ARBA00022840"/>
    </source>
</evidence>
<dbReference type="InterPro" id="IPR003593">
    <property type="entry name" value="AAA+_ATPase"/>
</dbReference>
<dbReference type="Pfam" id="PF00158">
    <property type="entry name" value="Sigma54_activat"/>
    <property type="match status" value="1"/>
</dbReference>
<keyword evidence="3" id="KW-0805">Transcription regulation</keyword>
<name>A0A1G9IJW1_9FIRM</name>
<dbReference type="InterPro" id="IPR035965">
    <property type="entry name" value="PAS-like_dom_sf"/>
</dbReference>
<dbReference type="PROSITE" id="PS50045">
    <property type="entry name" value="SIGMA54_INTERACT_4"/>
    <property type="match status" value="1"/>
</dbReference>
<keyword evidence="4" id="KW-0804">Transcription</keyword>
<dbReference type="Pfam" id="PF02954">
    <property type="entry name" value="HTH_8"/>
    <property type="match status" value="1"/>
</dbReference>
<evidence type="ECO:0000256" key="4">
    <source>
        <dbReference type="ARBA" id="ARBA00023163"/>
    </source>
</evidence>
<evidence type="ECO:0000313" key="7">
    <source>
        <dbReference type="Proteomes" id="UP000199068"/>
    </source>
</evidence>
<dbReference type="GO" id="GO:0006355">
    <property type="term" value="P:regulation of DNA-templated transcription"/>
    <property type="evidence" value="ECO:0007669"/>
    <property type="project" value="InterPro"/>
</dbReference>
<feature type="domain" description="Sigma-54 factor interaction" evidence="5">
    <location>
        <begin position="151"/>
        <end position="379"/>
    </location>
</feature>
<organism evidence="6 7">
    <name type="scientific">Romboutsia lituseburensis DSM 797</name>
    <dbReference type="NCBI Taxonomy" id="1121325"/>
    <lineage>
        <taxon>Bacteria</taxon>
        <taxon>Bacillati</taxon>
        <taxon>Bacillota</taxon>
        <taxon>Clostridia</taxon>
        <taxon>Peptostreptococcales</taxon>
        <taxon>Peptostreptococcaceae</taxon>
        <taxon>Romboutsia</taxon>
    </lineage>
</organism>
<dbReference type="Gene3D" id="3.30.450.20">
    <property type="entry name" value="PAS domain"/>
    <property type="match status" value="1"/>
</dbReference>
<keyword evidence="7" id="KW-1185">Reference proteome</keyword>
<dbReference type="Pfam" id="PF25601">
    <property type="entry name" value="AAA_lid_14"/>
    <property type="match status" value="1"/>
</dbReference>
<dbReference type="PANTHER" id="PTHR32071">
    <property type="entry name" value="TRANSCRIPTIONAL REGULATORY PROTEIN"/>
    <property type="match status" value="1"/>
</dbReference>